<dbReference type="InterPro" id="IPR002173">
    <property type="entry name" value="Carboh/pur_kinase_PfkB_CS"/>
</dbReference>
<proteinExistence type="predicted"/>
<evidence type="ECO:0000256" key="1">
    <source>
        <dbReference type="ARBA" id="ARBA00004713"/>
    </source>
</evidence>
<evidence type="ECO:0000256" key="2">
    <source>
        <dbReference type="ARBA" id="ARBA00022679"/>
    </source>
</evidence>
<dbReference type="SUPFAM" id="SSF52374">
    <property type="entry name" value="Nucleotidylyl transferase"/>
    <property type="match status" value="1"/>
</dbReference>
<dbReference type="EMBL" id="JAMSLR010000001">
    <property type="protein sequence ID" value="MCM8748090.1"/>
    <property type="molecule type" value="Genomic_DNA"/>
</dbReference>
<comment type="pathway">
    <text evidence="1">Bacterial outer membrane biogenesis; LPS core biosynthesis.</text>
</comment>
<dbReference type="NCBIfam" id="TIGR00125">
    <property type="entry name" value="cyt_tran_rel"/>
    <property type="match status" value="1"/>
</dbReference>
<evidence type="ECO:0000313" key="9">
    <source>
        <dbReference type="Proteomes" id="UP001165306"/>
    </source>
</evidence>
<feature type="domain" description="Carbohydrate kinase PfkB" evidence="6">
    <location>
        <begin position="17"/>
        <end position="315"/>
    </location>
</feature>
<organism evidence="8 9">
    <name type="scientific">Thermalbibacter longus</name>
    <dbReference type="NCBI Taxonomy" id="2951981"/>
    <lineage>
        <taxon>Bacteria</taxon>
        <taxon>Pseudomonadati</taxon>
        <taxon>Thermomicrobiota</taxon>
        <taxon>Thermomicrobia</taxon>
        <taxon>Thermomicrobiales</taxon>
        <taxon>Thermomicrobiaceae</taxon>
        <taxon>Thermalbibacter</taxon>
    </lineage>
</organism>
<feature type="domain" description="Cytidyltransferase-like" evidence="7">
    <location>
        <begin position="361"/>
        <end position="453"/>
    </location>
</feature>
<dbReference type="InterPro" id="IPR011611">
    <property type="entry name" value="PfkB_dom"/>
</dbReference>
<dbReference type="SUPFAM" id="SSF53613">
    <property type="entry name" value="Ribokinase-like"/>
    <property type="match status" value="1"/>
</dbReference>
<dbReference type="PANTHER" id="PTHR46969">
    <property type="entry name" value="BIFUNCTIONAL PROTEIN HLDE"/>
    <property type="match status" value="1"/>
</dbReference>
<evidence type="ECO:0000259" key="6">
    <source>
        <dbReference type="Pfam" id="PF00294"/>
    </source>
</evidence>
<dbReference type="RefSeq" id="WP_284055868.1">
    <property type="nucleotide sequence ID" value="NZ_JAMSLR010000001.1"/>
</dbReference>
<evidence type="ECO:0000256" key="4">
    <source>
        <dbReference type="ARBA" id="ARBA00023268"/>
    </source>
</evidence>
<dbReference type="Pfam" id="PF01467">
    <property type="entry name" value="CTP_transf_like"/>
    <property type="match status" value="1"/>
</dbReference>
<keyword evidence="4" id="KW-0511">Multifunctional enzyme</keyword>
<keyword evidence="2" id="KW-0808">Transferase</keyword>
<keyword evidence="3 8" id="KW-0418">Kinase</keyword>
<dbReference type="GO" id="GO:0033785">
    <property type="term" value="F:heptose 7-phosphate kinase activity"/>
    <property type="evidence" value="ECO:0007669"/>
    <property type="project" value="TreeGrafter"/>
</dbReference>
<gene>
    <name evidence="8" type="ORF">NET02_02925</name>
</gene>
<dbReference type="PROSITE" id="PS00583">
    <property type="entry name" value="PFKB_KINASES_1"/>
    <property type="match status" value="1"/>
</dbReference>
<sequence length="505" mass="54142">MTASIELVQRFHGLRALVLGDVMLDTYLAGTAERLCREAPVPIVRRSTEEHVPGGAANTAANLRALGAEVTLIGLIGHDHAGWRLREALQQRDIADAYLVEDAAVETLHKMRVLADGQFLVRIDEGDARCCSVAARQRLVEHLEQQLSTADVLVVSDYAYGVIDEELIDRLASLRHSRVLPLVVDSKQLLRFHRVPATVVTPNHLEACSAVDAPAVANGSHQPEALEEIGRCLLRRLETEHVAITLAGDGVLLLSREGSTHHVPAYQVAPASSIGAGDAFAAALALALAAGGDCLTATRIAVEAAGLAVRRRGTVVVEYQELLRRVSLSSNHHRPGHGVLDLPTLVSRLYTDRLAGRRIVLTCGVFDNLHAGHVDFLRRARALGDVLVVGINSDRSARRLAGQGGLLNHERDRLALVAALDPVDHAVLFDEDTPAALIESIHPDVYVKGAEHASSGLPESSAVREVGCELVYLPLGGSASSKERIHHATAPAIGNGRIEQRGEQA</sequence>
<dbReference type="GO" id="GO:0005829">
    <property type="term" value="C:cytosol"/>
    <property type="evidence" value="ECO:0007669"/>
    <property type="project" value="TreeGrafter"/>
</dbReference>
<dbReference type="GO" id="GO:0033786">
    <property type="term" value="F:heptose-1-phosphate adenylyltransferase activity"/>
    <property type="evidence" value="ECO:0007669"/>
    <property type="project" value="TreeGrafter"/>
</dbReference>
<dbReference type="InterPro" id="IPR014729">
    <property type="entry name" value="Rossmann-like_a/b/a_fold"/>
</dbReference>
<keyword evidence="5" id="KW-0119">Carbohydrate metabolism</keyword>
<dbReference type="AlphaFoldDB" id="A0AA41WD22"/>
<evidence type="ECO:0000313" key="8">
    <source>
        <dbReference type="EMBL" id="MCM8748090.1"/>
    </source>
</evidence>
<evidence type="ECO:0000259" key="7">
    <source>
        <dbReference type="Pfam" id="PF01467"/>
    </source>
</evidence>
<dbReference type="InterPro" id="IPR004821">
    <property type="entry name" value="Cyt_trans-like"/>
</dbReference>
<dbReference type="Proteomes" id="UP001165306">
    <property type="component" value="Unassembled WGS sequence"/>
</dbReference>
<evidence type="ECO:0000256" key="5">
    <source>
        <dbReference type="ARBA" id="ARBA00023277"/>
    </source>
</evidence>
<keyword evidence="9" id="KW-1185">Reference proteome</keyword>
<dbReference type="Gene3D" id="3.40.1190.20">
    <property type="match status" value="1"/>
</dbReference>
<evidence type="ECO:0000256" key="3">
    <source>
        <dbReference type="ARBA" id="ARBA00022777"/>
    </source>
</evidence>
<name>A0AA41WD22_9BACT</name>
<dbReference type="Pfam" id="PF00294">
    <property type="entry name" value="PfkB"/>
    <property type="match status" value="1"/>
</dbReference>
<comment type="caution">
    <text evidence="8">The sequence shown here is derived from an EMBL/GenBank/DDBJ whole genome shotgun (WGS) entry which is preliminary data.</text>
</comment>
<dbReference type="PROSITE" id="PS00584">
    <property type="entry name" value="PFKB_KINASES_2"/>
    <property type="match status" value="1"/>
</dbReference>
<protein>
    <submittedName>
        <fullName evidence="8">PfkB family carbohydrate kinase</fullName>
    </submittedName>
</protein>
<reference evidence="8" key="1">
    <citation type="submission" date="2022-06" db="EMBL/GenBank/DDBJ databases">
        <title>CFH 74404 Thermomicrobiaceae sp.</title>
        <authorList>
            <person name="Ming H."/>
            <person name="Li W.-J."/>
            <person name="Zhao Z."/>
        </authorList>
    </citation>
    <scope>NUCLEOTIDE SEQUENCE</scope>
    <source>
        <strain evidence="8">CFH 74404</strain>
    </source>
</reference>
<dbReference type="PANTHER" id="PTHR46969:SF1">
    <property type="entry name" value="BIFUNCTIONAL PROTEIN HLDE"/>
    <property type="match status" value="1"/>
</dbReference>
<dbReference type="InterPro" id="IPR029056">
    <property type="entry name" value="Ribokinase-like"/>
</dbReference>
<accession>A0AA41WD22</accession>
<dbReference type="Gene3D" id="3.40.50.620">
    <property type="entry name" value="HUPs"/>
    <property type="match status" value="1"/>
</dbReference>